<dbReference type="InterPro" id="IPR034732">
    <property type="entry name" value="EPHD"/>
</dbReference>
<feature type="region of interest" description="Disordered" evidence="6">
    <location>
        <begin position="730"/>
        <end position="761"/>
    </location>
</feature>
<dbReference type="InterPro" id="IPR001965">
    <property type="entry name" value="Znf_PHD"/>
</dbReference>
<evidence type="ECO:0000256" key="1">
    <source>
        <dbReference type="ARBA" id="ARBA00022723"/>
    </source>
</evidence>
<protein>
    <submittedName>
        <fullName evidence="9">Protein AF-17</fullName>
    </submittedName>
</protein>
<dbReference type="PANTHER" id="PTHR13793">
    <property type="entry name" value="PHD FINGER PROTEINS"/>
    <property type="match status" value="1"/>
</dbReference>
<organism evidence="9">
    <name type="scientific">Schistocephalus solidus</name>
    <name type="common">Tapeworm</name>
    <dbReference type="NCBI Taxonomy" id="70667"/>
    <lineage>
        <taxon>Eukaryota</taxon>
        <taxon>Metazoa</taxon>
        <taxon>Spiralia</taxon>
        <taxon>Lophotrochozoa</taxon>
        <taxon>Platyhelminthes</taxon>
        <taxon>Cestoda</taxon>
        <taxon>Eucestoda</taxon>
        <taxon>Diphyllobothriidea</taxon>
        <taxon>Diphyllobothriidae</taxon>
        <taxon>Schistocephalus</taxon>
    </lineage>
</organism>
<gene>
    <name evidence="9" type="primary">AF17</name>
    <name evidence="9" type="ORF">TR97745</name>
</gene>
<dbReference type="EMBL" id="GEEE01020145">
    <property type="protein sequence ID" value="JAP43080.1"/>
    <property type="molecule type" value="Transcribed_RNA"/>
</dbReference>
<dbReference type="CDD" id="cd20901">
    <property type="entry name" value="CC_AF10"/>
    <property type="match status" value="1"/>
</dbReference>
<sequence>MDGSCAVCFKAQGSFNNKIIRCGNCGVFVHQGCYGILKLPNFGNWFCRKCESQVRMSKIKCEFCPTKNGAFKRCNSNRCGWSHVLCALFIPEVKFADNQSMDLVLTESVPSERFNKSCVFCERNQQNAMSTYGACLQCSWRTCKANFHVTCAAQAGVLILPPVSGCSPQNTIAMLLKGTPSDNAHSNDDVKEVRHSTSLLAFCSNAHMTKHTQHCPLPPRTTVKAEVSPNALAVIPHPSASANHCEHGGSPRTISSEDLYSRSLSSLRPLTADRSPTTYTEPIPASGMFESDEATELPLSAPSIDSAPAIASSPIPHSKSHVPSNFPSTPETTRPQIWHPVASPVDNSGAAQESAPVIKPESKLKEQAALTPEASPSSSDTICRRVPRRNAALLANKEFMAARKHRKESEEAKCGSTSSASVSTGTTTSGVRSKLSHTMPVSRKLTISAAKKAKLAARVRQHKGGRKVLSAKTNPSCVSSTGQSTNSTLKSAASSNSHATPPNTDTFLPGVRDPFWSTSLRLVPPPLPLSVRDLGLKPGSFQGPGDAGTAEIGNLHTSTMQYLLEWQWEQGGTLLMQQAETTDVVTLLNCLHQLKAENDSLEAKLLRLQSKREHLKSVNARLSASLTTLESMTHTDYGTTWSPDIHVPPVLALPSVMPSAVPAPSKRPGSLLTHPDSQQKVSLQTQAPRVAAVTSTAPTICSSYRPLFPAACTTQNSPSEDLRDLSTLARSKSSLSGPDSKQKRNANGGIYSSGTPNESNLMPSLLQRAVNGANPILMETSLQPGVRPTIGPVCRPSLPLTPAVAPLRRNSESLTALLQPQARVSEPLQQTRLTSTLLPRLQPRVPAKNLLACPLSAPSSSSSSKDTRPSLLSDCSAATSCRFLVGQAVTTSAIAPSMAFLHPVITASANTCPVASSASSLICTSSLVPVPPLAADETTAGVNLTPLLVSSFEKVALSSSCVSLHSTLSSSSSPSTASPVTPSSSSSSSLLLDLNLPTTATTPGQNLQPTRSSTCSLDSYAAVLEEKSEQSVDPVTIAVNSSTVVTTSSLVSSDLVGTSLVK</sequence>
<evidence type="ECO:0000256" key="2">
    <source>
        <dbReference type="ARBA" id="ARBA00022771"/>
    </source>
</evidence>
<evidence type="ECO:0000256" key="4">
    <source>
        <dbReference type="PROSITE-ProRule" id="PRU00146"/>
    </source>
</evidence>
<dbReference type="InterPro" id="IPR019787">
    <property type="entry name" value="Znf_PHD-finger"/>
</dbReference>
<feature type="compositionally biased region" description="Polar residues" evidence="6">
    <location>
        <begin position="750"/>
        <end position="761"/>
    </location>
</feature>
<feature type="compositionally biased region" description="Low complexity" evidence="6">
    <location>
        <begin position="304"/>
        <end position="317"/>
    </location>
</feature>
<feature type="region of interest" description="Disordered" evidence="6">
    <location>
        <begin position="404"/>
        <end position="439"/>
    </location>
</feature>
<feature type="region of interest" description="Disordered" evidence="6">
    <location>
        <begin position="460"/>
        <end position="509"/>
    </location>
</feature>
<dbReference type="PANTHER" id="PTHR13793:SF164">
    <property type="entry name" value="ALHAMBRA, ISOFORM P"/>
    <property type="match status" value="1"/>
</dbReference>
<keyword evidence="5" id="KW-0175">Coiled coil</keyword>
<keyword evidence="2 4" id="KW-0863">Zinc-finger</keyword>
<feature type="compositionally biased region" description="Polar residues" evidence="6">
    <location>
        <begin position="675"/>
        <end position="686"/>
    </location>
</feature>
<feature type="region of interest" description="Disordered" evidence="6">
    <location>
        <begin position="266"/>
        <end position="288"/>
    </location>
</feature>
<dbReference type="InterPro" id="IPR049773">
    <property type="entry name" value="AF10-like_CC"/>
</dbReference>
<evidence type="ECO:0000259" key="7">
    <source>
        <dbReference type="PROSITE" id="PS50016"/>
    </source>
</evidence>
<dbReference type="PROSITE" id="PS51805">
    <property type="entry name" value="EPHD"/>
    <property type="match status" value="1"/>
</dbReference>
<proteinExistence type="predicted"/>
<dbReference type="GO" id="GO:0008270">
    <property type="term" value="F:zinc ion binding"/>
    <property type="evidence" value="ECO:0007669"/>
    <property type="project" value="UniProtKB-KW"/>
</dbReference>
<dbReference type="PROSITE" id="PS50016">
    <property type="entry name" value="ZF_PHD_2"/>
    <property type="match status" value="1"/>
</dbReference>
<keyword evidence="3" id="KW-0862">Zinc</keyword>
<feature type="region of interest" description="Disordered" evidence="6">
    <location>
        <begin position="658"/>
        <end position="686"/>
    </location>
</feature>
<reference evidence="9" key="1">
    <citation type="submission" date="2016-01" db="EMBL/GenBank/DDBJ databases">
        <title>Reference transcriptome for the parasite Schistocephalus solidus: insights into the molecular evolution of parasitism.</title>
        <authorList>
            <person name="Hebert F.O."/>
            <person name="Grambauer S."/>
            <person name="Barber I."/>
            <person name="Landry C.R."/>
            <person name="Aubin-Horth N."/>
        </authorList>
    </citation>
    <scope>NUCLEOTIDE SEQUENCE</scope>
</reference>
<dbReference type="GO" id="GO:0005634">
    <property type="term" value="C:nucleus"/>
    <property type="evidence" value="ECO:0007669"/>
    <property type="project" value="TreeGrafter"/>
</dbReference>
<dbReference type="Gene3D" id="3.30.40.10">
    <property type="entry name" value="Zinc/RING finger domain, C3HC4 (zinc finger)"/>
    <property type="match status" value="2"/>
</dbReference>
<feature type="region of interest" description="Disordered" evidence="6">
    <location>
        <begin position="304"/>
        <end position="381"/>
    </location>
</feature>
<feature type="domain" description="PHD-type" evidence="7">
    <location>
        <begin position="2"/>
        <end position="53"/>
    </location>
</feature>
<feature type="domain" description="PHD-type" evidence="8">
    <location>
        <begin position="58"/>
        <end position="171"/>
    </location>
</feature>
<feature type="coiled-coil region" evidence="5">
    <location>
        <begin position="584"/>
        <end position="618"/>
    </location>
</feature>
<dbReference type="InterPro" id="IPR013083">
    <property type="entry name" value="Znf_RING/FYVE/PHD"/>
</dbReference>
<dbReference type="Pfam" id="PF13832">
    <property type="entry name" value="zf-HC5HC2H_2"/>
    <property type="match status" value="1"/>
</dbReference>
<feature type="compositionally biased region" description="Polar residues" evidence="6">
    <location>
        <begin position="730"/>
        <end position="739"/>
    </location>
</feature>
<dbReference type="GO" id="GO:0006357">
    <property type="term" value="P:regulation of transcription by RNA polymerase II"/>
    <property type="evidence" value="ECO:0007669"/>
    <property type="project" value="TreeGrafter"/>
</dbReference>
<feature type="region of interest" description="Disordered" evidence="6">
    <location>
        <begin position="967"/>
        <end position="990"/>
    </location>
</feature>
<dbReference type="InterPro" id="IPR050701">
    <property type="entry name" value="Histone_Mod_Regulator"/>
</dbReference>
<evidence type="ECO:0000256" key="3">
    <source>
        <dbReference type="ARBA" id="ARBA00022833"/>
    </source>
</evidence>
<evidence type="ECO:0000313" key="9">
    <source>
        <dbReference type="EMBL" id="JAP43080.1"/>
    </source>
</evidence>
<dbReference type="InterPro" id="IPR011011">
    <property type="entry name" value="Znf_FYVE_PHD"/>
</dbReference>
<accession>A0A0X3NV90</accession>
<keyword evidence="1" id="KW-0479">Metal-binding</keyword>
<dbReference type="SUPFAM" id="SSF57903">
    <property type="entry name" value="FYVE/PHD zinc finger"/>
    <property type="match status" value="1"/>
</dbReference>
<dbReference type="SMART" id="SM00249">
    <property type="entry name" value="PHD"/>
    <property type="match status" value="2"/>
</dbReference>
<dbReference type="GO" id="GO:0042393">
    <property type="term" value="F:histone binding"/>
    <property type="evidence" value="ECO:0007669"/>
    <property type="project" value="TreeGrafter"/>
</dbReference>
<dbReference type="Pfam" id="PF13831">
    <property type="entry name" value="PHD_2"/>
    <property type="match status" value="1"/>
</dbReference>
<dbReference type="AlphaFoldDB" id="A0A0X3NV90"/>
<evidence type="ECO:0000256" key="6">
    <source>
        <dbReference type="SAM" id="MobiDB-lite"/>
    </source>
</evidence>
<dbReference type="GO" id="GO:0031491">
    <property type="term" value="F:nucleosome binding"/>
    <property type="evidence" value="ECO:0007669"/>
    <property type="project" value="TreeGrafter"/>
</dbReference>
<evidence type="ECO:0000256" key="5">
    <source>
        <dbReference type="SAM" id="Coils"/>
    </source>
</evidence>
<feature type="compositionally biased region" description="Polar residues" evidence="6">
    <location>
        <begin position="471"/>
        <end position="506"/>
    </location>
</feature>
<name>A0A0X3NV90_SCHSO</name>
<feature type="compositionally biased region" description="Polar residues" evidence="6">
    <location>
        <begin position="321"/>
        <end position="335"/>
    </location>
</feature>
<evidence type="ECO:0000259" key="8">
    <source>
        <dbReference type="PROSITE" id="PS51805"/>
    </source>
</evidence>
<feature type="compositionally biased region" description="Low complexity" evidence="6">
    <location>
        <begin position="415"/>
        <end position="433"/>
    </location>
</feature>